<gene>
    <name evidence="1" type="ORF">Bhyg_00973</name>
</gene>
<dbReference type="Proteomes" id="UP001151699">
    <property type="component" value="Chromosome A"/>
</dbReference>
<proteinExistence type="predicted"/>
<organism evidence="1 2">
    <name type="scientific">Pseudolycoriella hygida</name>
    <dbReference type="NCBI Taxonomy" id="35572"/>
    <lineage>
        <taxon>Eukaryota</taxon>
        <taxon>Metazoa</taxon>
        <taxon>Ecdysozoa</taxon>
        <taxon>Arthropoda</taxon>
        <taxon>Hexapoda</taxon>
        <taxon>Insecta</taxon>
        <taxon>Pterygota</taxon>
        <taxon>Neoptera</taxon>
        <taxon>Endopterygota</taxon>
        <taxon>Diptera</taxon>
        <taxon>Nematocera</taxon>
        <taxon>Sciaroidea</taxon>
        <taxon>Sciaridae</taxon>
        <taxon>Pseudolycoriella</taxon>
    </lineage>
</organism>
<accession>A0A9Q0N8V5</accession>
<dbReference type="EMBL" id="WJQU01000001">
    <property type="protein sequence ID" value="KAJ6645764.1"/>
    <property type="molecule type" value="Genomic_DNA"/>
</dbReference>
<evidence type="ECO:0000313" key="2">
    <source>
        <dbReference type="Proteomes" id="UP001151699"/>
    </source>
</evidence>
<keyword evidence="2" id="KW-1185">Reference proteome</keyword>
<reference evidence="1" key="1">
    <citation type="submission" date="2022-07" db="EMBL/GenBank/DDBJ databases">
        <authorList>
            <person name="Trinca V."/>
            <person name="Uliana J.V.C."/>
            <person name="Torres T.T."/>
            <person name="Ward R.J."/>
            <person name="Monesi N."/>
        </authorList>
    </citation>
    <scope>NUCLEOTIDE SEQUENCE</scope>
    <source>
        <strain evidence="1">HSMRA1968</strain>
        <tissue evidence="1">Whole embryos</tissue>
    </source>
</reference>
<comment type="caution">
    <text evidence="1">The sequence shown here is derived from an EMBL/GenBank/DDBJ whole genome shotgun (WGS) entry which is preliminary data.</text>
</comment>
<dbReference type="OrthoDB" id="7771268at2759"/>
<sequence length="107" mass="11682">MSLKSDCKKTLQAVYSSEGIPQITDKTFNTMWETFAKTQPSVTSLAGATYSGDGLSGVAPPQIWETLEFNLTKFGIDKKLATKIVAKLKKKYGDNPKPTEIGAFMSN</sequence>
<name>A0A9Q0N8V5_9DIPT</name>
<dbReference type="AlphaFoldDB" id="A0A9Q0N8V5"/>
<evidence type="ECO:0000313" key="1">
    <source>
        <dbReference type="EMBL" id="KAJ6645764.1"/>
    </source>
</evidence>
<protein>
    <submittedName>
        <fullName evidence="1">Uncharacterized protein</fullName>
    </submittedName>
</protein>